<evidence type="ECO:0000313" key="3">
    <source>
        <dbReference type="Proteomes" id="UP001151760"/>
    </source>
</evidence>
<gene>
    <name evidence="2" type="ORF">Tco_0628026</name>
</gene>
<sequence length="180" mass="20033">MQANRSRREVEFNVGDKVLVNLQPYRQITLARRLSNKQAKRYYGSFEILERVGKVAYRLGLPSASKIHTVFHVSLLKPFIGEGIVGVTNLPEEDREGQPVCQPLAVCATCDILRNREPSRQILVQWRDCSPEEATWEDLSESLCSGGSTVVGNVDGVSVVSVSLRRNITDCSESSEDLVP</sequence>
<evidence type="ECO:0000259" key="1">
    <source>
        <dbReference type="Pfam" id="PF24626"/>
    </source>
</evidence>
<keyword evidence="3" id="KW-1185">Reference proteome</keyword>
<dbReference type="InterPro" id="IPR056924">
    <property type="entry name" value="SH3_Tf2-1"/>
</dbReference>
<dbReference type="EMBL" id="BQNB010008816">
    <property type="protein sequence ID" value="GJS54664.1"/>
    <property type="molecule type" value="Genomic_DNA"/>
</dbReference>
<reference evidence="2" key="1">
    <citation type="journal article" date="2022" name="Int. J. Mol. Sci.">
        <title>Draft Genome of Tanacetum Coccineum: Genomic Comparison of Closely Related Tanacetum-Family Plants.</title>
        <authorList>
            <person name="Yamashiro T."/>
            <person name="Shiraishi A."/>
            <person name="Nakayama K."/>
            <person name="Satake H."/>
        </authorList>
    </citation>
    <scope>NUCLEOTIDE SEQUENCE</scope>
</reference>
<dbReference type="PANTHER" id="PTHR46148">
    <property type="entry name" value="CHROMO DOMAIN-CONTAINING PROTEIN"/>
    <property type="match status" value="1"/>
</dbReference>
<feature type="domain" description="Tf2-1-like SH3-like" evidence="1">
    <location>
        <begin position="15"/>
        <end position="79"/>
    </location>
</feature>
<accession>A0ABQ4WP54</accession>
<reference evidence="2" key="2">
    <citation type="submission" date="2022-01" db="EMBL/GenBank/DDBJ databases">
        <authorList>
            <person name="Yamashiro T."/>
            <person name="Shiraishi A."/>
            <person name="Satake H."/>
            <person name="Nakayama K."/>
        </authorList>
    </citation>
    <scope>NUCLEOTIDE SEQUENCE</scope>
</reference>
<dbReference type="InterPro" id="IPR016197">
    <property type="entry name" value="Chromo-like_dom_sf"/>
</dbReference>
<dbReference type="Pfam" id="PF24626">
    <property type="entry name" value="SH3_Tf2-1"/>
    <property type="match status" value="1"/>
</dbReference>
<dbReference type="SUPFAM" id="SSF54160">
    <property type="entry name" value="Chromo domain-like"/>
    <property type="match status" value="1"/>
</dbReference>
<dbReference type="Proteomes" id="UP001151760">
    <property type="component" value="Unassembled WGS sequence"/>
</dbReference>
<comment type="caution">
    <text evidence="2">The sequence shown here is derived from an EMBL/GenBank/DDBJ whole genome shotgun (WGS) entry which is preliminary data.</text>
</comment>
<name>A0ABQ4WP54_9ASTR</name>
<protein>
    <submittedName>
        <fullName evidence="2">Ty3-gypsy retrotransposon protein</fullName>
    </submittedName>
</protein>
<dbReference type="PANTHER" id="PTHR46148:SF52">
    <property type="entry name" value="OS04G0603800 PROTEIN"/>
    <property type="match status" value="1"/>
</dbReference>
<organism evidence="2 3">
    <name type="scientific">Tanacetum coccineum</name>
    <dbReference type="NCBI Taxonomy" id="301880"/>
    <lineage>
        <taxon>Eukaryota</taxon>
        <taxon>Viridiplantae</taxon>
        <taxon>Streptophyta</taxon>
        <taxon>Embryophyta</taxon>
        <taxon>Tracheophyta</taxon>
        <taxon>Spermatophyta</taxon>
        <taxon>Magnoliopsida</taxon>
        <taxon>eudicotyledons</taxon>
        <taxon>Gunneridae</taxon>
        <taxon>Pentapetalae</taxon>
        <taxon>asterids</taxon>
        <taxon>campanulids</taxon>
        <taxon>Asterales</taxon>
        <taxon>Asteraceae</taxon>
        <taxon>Asteroideae</taxon>
        <taxon>Anthemideae</taxon>
        <taxon>Anthemidinae</taxon>
        <taxon>Tanacetum</taxon>
    </lineage>
</organism>
<evidence type="ECO:0000313" key="2">
    <source>
        <dbReference type="EMBL" id="GJS54664.1"/>
    </source>
</evidence>
<proteinExistence type="predicted"/>